<evidence type="ECO:0000259" key="4">
    <source>
        <dbReference type="SMART" id="SM00060"/>
    </source>
</evidence>
<name>A0A2T0TKP9_9PSEU</name>
<dbReference type="InterPro" id="IPR036116">
    <property type="entry name" value="FN3_sf"/>
</dbReference>
<dbReference type="EMBL" id="PVTF01000001">
    <property type="protein sequence ID" value="PRY46108.1"/>
    <property type="molecule type" value="Genomic_DNA"/>
</dbReference>
<feature type="domain" description="Fibronectin type-III" evidence="4">
    <location>
        <begin position="57"/>
        <end position="126"/>
    </location>
</feature>
<evidence type="ECO:0000256" key="3">
    <source>
        <dbReference type="SAM" id="MobiDB-lite"/>
    </source>
</evidence>
<dbReference type="RefSeq" id="WP_146174613.1">
    <property type="nucleotide sequence ID" value="NZ_PVTF01000001.1"/>
</dbReference>
<comment type="caution">
    <text evidence="5">The sequence shown here is derived from an EMBL/GenBank/DDBJ whole genome shotgun (WGS) entry which is preliminary data.</text>
</comment>
<proteinExistence type="predicted"/>
<dbReference type="GO" id="GO:0000272">
    <property type="term" value="P:polysaccharide catabolic process"/>
    <property type="evidence" value="ECO:0007669"/>
    <property type="project" value="UniProtKB-KW"/>
</dbReference>
<keyword evidence="1" id="KW-0378">Hydrolase</keyword>
<dbReference type="SMART" id="SM00060">
    <property type="entry name" value="FN3"/>
    <property type="match status" value="1"/>
</dbReference>
<evidence type="ECO:0000313" key="6">
    <source>
        <dbReference type="Proteomes" id="UP000239494"/>
    </source>
</evidence>
<keyword evidence="1" id="KW-0326">Glycosidase</keyword>
<sequence length="606" mass="64466">MQRRRLIALLGGLAVLVGAVFVLRNEASPPAPTSTGPVSLSRFVDDRVEYREERQALAAPSDLKLTSLDVTSLRATWTPTVGYGYEVRWSDQVRLVLVPETEITGLTANDEVTIEVRAVDAEGHRSAPASMKAVPRLQYNEAWADHLVAPVDHFDGPAALSSHRWRALGADDCLGLRSLPGVKRVEITCDNAELQSNMQLVLSEPKDDGAVGRVVLTMDGPGTDPNGLNQEVSITLLPEPFDDLPWLGMYDSMSAPTRIPPGAVIMHVNPFGASFSQGVDVPSTSRVVPVSGRSIVPSTGVRHRWELRILPDALVALRDGEVMAAAPAAVPWKVARARLAFRDAKGTTIDSFGVGGAAENPQSTSIITLGPSSREPYATTLGTLSSVQFGRAESLRVVAGVYGNNDARVTVHLGDREVVAKPMFPWGAVGPTVSTTLYADFPLPDPAIGDSPKLRLTSTTDIDSVSASVVLRDKPDAPPRKLPKLADLGPTVPKVATPRLGVTHESNTSPPTRFPEGGKIRLVVELVGDHDHVIAPTAGIVVELDGQPLVTLPTTAGGPSAGGRYEFWLDATGLSAGAHKVSARVQPVDPAVPTRDTQQSFEIRTG</sequence>
<protein>
    <recommendedName>
        <fullName evidence="4">Fibronectin type-III domain-containing protein</fullName>
    </recommendedName>
</protein>
<accession>A0A2T0TKP9</accession>
<dbReference type="Gene3D" id="2.60.40.10">
    <property type="entry name" value="Immunoglobulins"/>
    <property type="match status" value="1"/>
</dbReference>
<keyword evidence="6" id="KW-1185">Reference proteome</keyword>
<evidence type="ECO:0000313" key="5">
    <source>
        <dbReference type="EMBL" id="PRY46108.1"/>
    </source>
</evidence>
<dbReference type="AlphaFoldDB" id="A0A2T0TKP9"/>
<dbReference type="CDD" id="cd00063">
    <property type="entry name" value="FN3"/>
    <property type="match status" value="1"/>
</dbReference>
<evidence type="ECO:0000256" key="1">
    <source>
        <dbReference type="ARBA" id="ARBA00023295"/>
    </source>
</evidence>
<dbReference type="InterPro" id="IPR013783">
    <property type="entry name" value="Ig-like_fold"/>
</dbReference>
<reference evidence="5 6" key="1">
    <citation type="submission" date="2018-03" db="EMBL/GenBank/DDBJ databases">
        <title>Genomic Encyclopedia of Archaeal and Bacterial Type Strains, Phase II (KMG-II): from individual species to whole genera.</title>
        <authorList>
            <person name="Goeker M."/>
        </authorList>
    </citation>
    <scope>NUCLEOTIDE SEQUENCE [LARGE SCALE GENOMIC DNA]</scope>
    <source>
        <strain evidence="5 6">DSM 44720</strain>
    </source>
</reference>
<keyword evidence="2" id="KW-0624">Polysaccharide degradation</keyword>
<dbReference type="GO" id="GO:0016798">
    <property type="term" value="F:hydrolase activity, acting on glycosyl bonds"/>
    <property type="evidence" value="ECO:0007669"/>
    <property type="project" value="UniProtKB-KW"/>
</dbReference>
<dbReference type="InterPro" id="IPR003961">
    <property type="entry name" value="FN3_dom"/>
</dbReference>
<dbReference type="SUPFAM" id="SSF49265">
    <property type="entry name" value="Fibronectin type III"/>
    <property type="match status" value="1"/>
</dbReference>
<keyword evidence="2" id="KW-0119">Carbohydrate metabolism</keyword>
<feature type="region of interest" description="Disordered" evidence="3">
    <location>
        <begin position="474"/>
        <end position="496"/>
    </location>
</feature>
<gene>
    <name evidence="5" type="ORF">CLV43_101375</name>
</gene>
<dbReference type="OrthoDB" id="3687762at2"/>
<evidence type="ECO:0000256" key="2">
    <source>
        <dbReference type="ARBA" id="ARBA00023326"/>
    </source>
</evidence>
<dbReference type="Proteomes" id="UP000239494">
    <property type="component" value="Unassembled WGS sequence"/>
</dbReference>
<organism evidence="5 6">
    <name type="scientific">Umezawaea tangerina</name>
    <dbReference type="NCBI Taxonomy" id="84725"/>
    <lineage>
        <taxon>Bacteria</taxon>
        <taxon>Bacillati</taxon>
        <taxon>Actinomycetota</taxon>
        <taxon>Actinomycetes</taxon>
        <taxon>Pseudonocardiales</taxon>
        <taxon>Pseudonocardiaceae</taxon>
        <taxon>Umezawaea</taxon>
    </lineage>
</organism>